<keyword evidence="1" id="KW-0812">Transmembrane</keyword>
<dbReference type="Pfam" id="PF05751">
    <property type="entry name" value="FixH"/>
    <property type="match status" value="1"/>
</dbReference>
<gene>
    <name evidence="2" type="ORF">ADICEAN_00455</name>
</gene>
<dbReference type="RefSeq" id="WP_009193862.1">
    <property type="nucleotide sequence ID" value="NZ_AODQ01000006.1"/>
</dbReference>
<organism evidence="2 3">
    <name type="scientific">Cesiribacter andamanensis AMV16</name>
    <dbReference type="NCBI Taxonomy" id="1279009"/>
    <lineage>
        <taxon>Bacteria</taxon>
        <taxon>Pseudomonadati</taxon>
        <taxon>Bacteroidota</taxon>
        <taxon>Cytophagia</taxon>
        <taxon>Cytophagales</taxon>
        <taxon>Cesiribacteraceae</taxon>
        <taxon>Cesiribacter</taxon>
    </lineage>
</organism>
<dbReference type="Proteomes" id="UP000011910">
    <property type="component" value="Unassembled WGS sequence"/>
</dbReference>
<keyword evidence="1" id="KW-1133">Transmembrane helix</keyword>
<dbReference type="InterPro" id="IPR008620">
    <property type="entry name" value="FixH"/>
</dbReference>
<comment type="caution">
    <text evidence="2">The sequence shown here is derived from an EMBL/GenBank/DDBJ whole genome shotgun (WGS) entry which is preliminary data.</text>
</comment>
<feature type="transmembrane region" description="Helical" evidence="1">
    <location>
        <begin position="6"/>
        <end position="26"/>
    </location>
</feature>
<keyword evidence="3" id="KW-1185">Reference proteome</keyword>
<accession>M7NB47</accession>
<protein>
    <recommendedName>
        <fullName evidence="4">Nitrogen fixation protein FixH</fullName>
    </recommendedName>
</protein>
<evidence type="ECO:0000256" key="1">
    <source>
        <dbReference type="SAM" id="Phobius"/>
    </source>
</evidence>
<dbReference type="eggNOG" id="COG5456">
    <property type="taxonomic scope" value="Bacteria"/>
</dbReference>
<evidence type="ECO:0000313" key="3">
    <source>
        <dbReference type="Proteomes" id="UP000011910"/>
    </source>
</evidence>
<proteinExistence type="predicted"/>
<reference evidence="2 3" key="1">
    <citation type="journal article" date="2013" name="Genome Announc.">
        <title>Draft Genome Sequence of Cesiribacter andamanensis Strain AMV16T, Isolated from a Soil Sample from a Mud Volcano in the Andaman Islands, India.</title>
        <authorList>
            <person name="Shivaji S."/>
            <person name="Ara S."/>
            <person name="Begum Z."/>
            <person name="Srinivas T.N."/>
            <person name="Singh A."/>
            <person name="Kumar Pinnaka A."/>
        </authorList>
    </citation>
    <scope>NUCLEOTIDE SEQUENCE [LARGE SCALE GENOMIC DNA]</scope>
    <source>
        <strain evidence="2 3">AMV16</strain>
    </source>
</reference>
<evidence type="ECO:0000313" key="2">
    <source>
        <dbReference type="EMBL" id="EMR04421.1"/>
    </source>
</evidence>
<name>M7NB47_9BACT</name>
<dbReference type="EMBL" id="AODQ01000006">
    <property type="protein sequence ID" value="EMR04421.1"/>
    <property type="molecule type" value="Genomic_DNA"/>
</dbReference>
<keyword evidence="1" id="KW-0472">Membrane</keyword>
<evidence type="ECO:0008006" key="4">
    <source>
        <dbReference type="Google" id="ProtNLM"/>
    </source>
</evidence>
<dbReference type="OrthoDB" id="1493774at2"/>
<dbReference type="STRING" id="1279009.ADICEAN_00455"/>
<dbReference type="AlphaFoldDB" id="M7NB47"/>
<sequence>MHKFHWGHGIIVFFICFISFMGYLAFRSSQENIDLVTDDYYRQELAYQSQMDKMRNAQALAEPVRVQVSGKGVQLNFPRLAEAITGQIQIFRPSDSQHDRLAELQLNAQGQQQLDLSSLPAGMYRLKIEWQAGPTAYYTEEAIHLK</sequence>